<feature type="region of interest" description="Disordered" evidence="3">
    <location>
        <begin position="92"/>
        <end position="120"/>
    </location>
</feature>
<accession>A0A8B8IAQ4</accession>
<dbReference type="PROSITE" id="PS50102">
    <property type="entry name" value="RRM"/>
    <property type="match status" value="1"/>
</dbReference>
<feature type="region of interest" description="Disordered" evidence="3">
    <location>
        <begin position="384"/>
        <end position="422"/>
    </location>
</feature>
<dbReference type="InterPro" id="IPR012677">
    <property type="entry name" value="Nucleotide-bd_a/b_plait_sf"/>
</dbReference>
<name>A0A8B8IAQ4_VANTA</name>
<dbReference type="RefSeq" id="XP_026494090.2">
    <property type="nucleotide sequence ID" value="XM_026638305.2"/>
</dbReference>
<feature type="compositionally biased region" description="Basic and acidic residues" evidence="3">
    <location>
        <begin position="92"/>
        <end position="105"/>
    </location>
</feature>
<dbReference type="InterPro" id="IPR000504">
    <property type="entry name" value="RRM_dom"/>
</dbReference>
<dbReference type="PANTHER" id="PTHR48029:SF1">
    <property type="entry name" value="NUCLEOLAR PROTEIN 8"/>
    <property type="match status" value="1"/>
</dbReference>
<reference evidence="6" key="1">
    <citation type="submission" date="2025-08" db="UniProtKB">
        <authorList>
            <consortium name="RefSeq"/>
        </authorList>
    </citation>
    <scope>IDENTIFICATION</scope>
    <source>
        <tissue evidence="6">Whole body</tissue>
    </source>
</reference>
<evidence type="ECO:0000259" key="4">
    <source>
        <dbReference type="PROSITE" id="PS50102"/>
    </source>
</evidence>
<feature type="compositionally biased region" description="Basic and acidic residues" evidence="3">
    <location>
        <begin position="316"/>
        <end position="336"/>
    </location>
</feature>
<sequence>MAFTTRLFVGNIPDNFNEKALRDAFSSYGDITNFDLKSKPGIDSDKKTFAFVTISASNFNVESCIKHFSNEEFQGNRLHVTRARESFLERLQREREQSQRNDNKQIENAPVSSLANTFPKIDKPSLNKRKFIDDEIDDTPIVKKNKVKYAEKSNNLSSNFANDDYNKKENFTTIPFNHEDDNKKESTFQNDEKKQNSDKKRLESMKRKRQEFSEKKNIIKSGLISIDKKPNKKVIFSDTEEDNSAKNSLPNSGNVKQTHNGKASLFEDEVSDDEINFEIKKQFEGVKGQKVLDLQSRYKSDKRFVLDERFVEDDSASEKEDNGEQRDEIEIGQADEKSKQLNILQDVLGVTIKSRYENQYDTTNKIKTKLGMLRFDPMQPEHAKYLAPVETKQESTKKSKKKKSKDMESKEEEIAQPEPVVEKVEVSKEQFYKISDTLKEAITQPNSFSLRSLFTKDDIAQEETPEEDQNYISLPSKKLSKVKNPLEPGEKNPFVYDSSESENEEDTNQNSDKVVEEKIETKMVWREKFFFSSDDNRLKDGLLFFCKTNENTVQKERRELKSLMKKRIYNKERKNTMFQKKIGGRKKTMKKKFKKG</sequence>
<feature type="domain" description="RRM" evidence="4">
    <location>
        <begin position="5"/>
        <end position="85"/>
    </location>
</feature>
<feature type="region of interest" description="Disordered" evidence="3">
    <location>
        <begin position="311"/>
        <end position="336"/>
    </location>
</feature>
<dbReference type="InterPro" id="IPR035979">
    <property type="entry name" value="RBD_domain_sf"/>
</dbReference>
<organism evidence="5 6">
    <name type="scientific">Vanessa tameamea</name>
    <name type="common">Kamehameha butterfly</name>
    <dbReference type="NCBI Taxonomy" id="334116"/>
    <lineage>
        <taxon>Eukaryota</taxon>
        <taxon>Metazoa</taxon>
        <taxon>Ecdysozoa</taxon>
        <taxon>Arthropoda</taxon>
        <taxon>Hexapoda</taxon>
        <taxon>Insecta</taxon>
        <taxon>Pterygota</taxon>
        <taxon>Neoptera</taxon>
        <taxon>Endopterygota</taxon>
        <taxon>Lepidoptera</taxon>
        <taxon>Glossata</taxon>
        <taxon>Ditrysia</taxon>
        <taxon>Papilionoidea</taxon>
        <taxon>Nymphalidae</taxon>
        <taxon>Nymphalinae</taxon>
        <taxon>Vanessa</taxon>
    </lineage>
</organism>
<feature type="region of interest" description="Disordered" evidence="3">
    <location>
        <begin position="461"/>
        <end position="515"/>
    </location>
</feature>
<evidence type="ECO:0000313" key="5">
    <source>
        <dbReference type="Proteomes" id="UP001652626"/>
    </source>
</evidence>
<dbReference type="AlphaFoldDB" id="A0A8B8IAQ4"/>
<evidence type="ECO:0000313" key="6">
    <source>
        <dbReference type="RefSeq" id="XP_026494090.2"/>
    </source>
</evidence>
<gene>
    <name evidence="6" type="primary">LOC113399222</name>
</gene>
<keyword evidence="5" id="KW-1185">Reference proteome</keyword>
<feature type="region of interest" description="Disordered" evidence="3">
    <location>
        <begin position="171"/>
        <end position="211"/>
    </location>
</feature>
<dbReference type="GO" id="GO:0003723">
    <property type="term" value="F:RNA binding"/>
    <property type="evidence" value="ECO:0007669"/>
    <property type="project" value="UniProtKB-UniRule"/>
</dbReference>
<protein>
    <submittedName>
        <fullName evidence="6">Probable RNA-binding protein CG14230</fullName>
    </submittedName>
</protein>
<dbReference type="Proteomes" id="UP001652626">
    <property type="component" value="Chromosome 18"/>
</dbReference>
<dbReference type="PANTHER" id="PTHR48029">
    <property type="entry name" value="NUCLEOLAR PROTEIN 8"/>
    <property type="match status" value="1"/>
</dbReference>
<evidence type="ECO:0000256" key="1">
    <source>
        <dbReference type="ARBA" id="ARBA00022884"/>
    </source>
</evidence>
<dbReference type="GeneID" id="113399222"/>
<feature type="compositionally biased region" description="Basic and acidic residues" evidence="3">
    <location>
        <begin position="177"/>
        <end position="211"/>
    </location>
</feature>
<evidence type="ECO:0000256" key="3">
    <source>
        <dbReference type="SAM" id="MobiDB-lite"/>
    </source>
</evidence>
<evidence type="ECO:0000256" key="2">
    <source>
        <dbReference type="PROSITE-ProRule" id="PRU00176"/>
    </source>
</evidence>
<dbReference type="OMA" id="NWQKLHG"/>
<dbReference type="Pfam" id="PF00076">
    <property type="entry name" value="RRM_1"/>
    <property type="match status" value="1"/>
</dbReference>
<dbReference type="SMART" id="SM00360">
    <property type="entry name" value="RRM"/>
    <property type="match status" value="1"/>
</dbReference>
<keyword evidence="1 2" id="KW-0694">RNA-binding</keyword>
<feature type="region of interest" description="Disordered" evidence="3">
    <location>
        <begin position="238"/>
        <end position="259"/>
    </location>
</feature>
<dbReference type="OrthoDB" id="21643at2759"/>
<dbReference type="Gene3D" id="3.30.70.330">
    <property type="match status" value="1"/>
</dbReference>
<proteinExistence type="predicted"/>
<dbReference type="SUPFAM" id="SSF54928">
    <property type="entry name" value="RNA-binding domain, RBD"/>
    <property type="match status" value="1"/>
</dbReference>
<feature type="compositionally biased region" description="Polar residues" evidence="3">
    <location>
        <begin position="245"/>
        <end position="259"/>
    </location>
</feature>